<name>A0A7Z6ZVA5_9GAMM</name>
<dbReference type="RefSeq" id="WP_169930768.1">
    <property type="nucleotide sequence ID" value="NZ_PIPR01000001.1"/>
</dbReference>
<dbReference type="PANTHER" id="PTHR43734">
    <property type="entry name" value="PHYTOENE DESATURASE"/>
    <property type="match status" value="1"/>
</dbReference>
<keyword evidence="3 5" id="KW-0125">Carotenoid biosynthesis</keyword>
<feature type="domain" description="Amine oxidase" evidence="6">
    <location>
        <begin position="11"/>
        <end position="480"/>
    </location>
</feature>
<gene>
    <name evidence="7" type="ORF">CWE22_07835</name>
</gene>
<accession>A0A7Z6ZVA5</accession>
<comment type="caution">
    <text evidence="7">The sequence shown here is derived from an EMBL/GenBank/DDBJ whole genome shotgun (WGS) entry which is preliminary data.</text>
</comment>
<dbReference type="EMBL" id="PIPR01000001">
    <property type="protein sequence ID" value="RUO42044.1"/>
    <property type="molecule type" value="Genomic_DNA"/>
</dbReference>
<dbReference type="GO" id="GO:0016117">
    <property type="term" value="P:carotenoid biosynthetic process"/>
    <property type="evidence" value="ECO:0007669"/>
    <property type="project" value="UniProtKB-KW"/>
</dbReference>
<dbReference type="Gene3D" id="3.50.50.60">
    <property type="entry name" value="FAD/NAD(P)-binding domain"/>
    <property type="match status" value="2"/>
</dbReference>
<proteinExistence type="inferred from homology"/>
<dbReference type="Proteomes" id="UP000287766">
    <property type="component" value="Unassembled WGS sequence"/>
</dbReference>
<dbReference type="GO" id="GO:0016491">
    <property type="term" value="F:oxidoreductase activity"/>
    <property type="evidence" value="ECO:0007669"/>
    <property type="project" value="UniProtKB-KW"/>
</dbReference>
<dbReference type="NCBIfam" id="TIGR02734">
    <property type="entry name" value="crtI_fam"/>
    <property type="match status" value="1"/>
</dbReference>
<reference evidence="8" key="1">
    <citation type="journal article" date="2018" name="Front. Microbiol.">
        <title>Genome-Based Analysis Reveals the Taxonomy and Diversity of the Family Idiomarinaceae.</title>
        <authorList>
            <person name="Liu Y."/>
            <person name="Lai Q."/>
            <person name="Shao Z."/>
        </authorList>
    </citation>
    <scope>NUCLEOTIDE SEQUENCE [LARGE SCALE GENOMIC DNA]</scope>
    <source>
        <strain evidence="8">KYW314</strain>
    </source>
</reference>
<dbReference type="Pfam" id="PF01593">
    <property type="entry name" value="Amino_oxidase"/>
    <property type="match status" value="1"/>
</dbReference>
<comment type="pathway">
    <text evidence="1 5">Carotenoid biosynthesis.</text>
</comment>
<dbReference type="SUPFAM" id="SSF51905">
    <property type="entry name" value="FAD/NAD(P)-binding domain"/>
    <property type="match status" value="1"/>
</dbReference>
<keyword evidence="4 5" id="KW-0560">Oxidoreductase</keyword>
<dbReference type="AlphaFoldDB" id="A0A7Z6ZVA5"/>
<protein>
    <submittedName>
        <fullName evidence="7">Phytoene desaturase</fullName>
    </submittedName>
</protein>
<dbReference type="PANTHER" id="PTHR43734:SF3">
    <property type="entry name" value="B-CAROTENE KETOLASE"/>
    <property type="match status" value="1"/>
</dbReference>
<keyword evidence="8" id="KW-1185">Reference proteome</keyword>
<comment type="similarity">
    <text evidence="2 5">Belongs to the carotenoid/retinoid oxidoreductase family.</text>
</comment>
<evidence type="ECO:0000256" key="3">
    <source>
        <dbReference type="ARBA" id="ARBA00022746"/>
    </source>
</evidence>
<evidence type="ECO:0000256" key="5">
    <source>
        <dbReference type="RuleBase" id="RU362075"/>
    </source>
</evidence>
<evidence type="ECO:0000256" key="2">
    <source>
        <dbReference type="ARBA" id="ARBA00006046"/>
    </source>
</evidence>
<evidence type="ECO:0000256" key="4">
    <source>
        <dbReference type="ARBA" id="ARBA00023002"/>
    </source>
</evidence>
<dbReference type="InterPro" id="IPR002937">
    <property type="entry name" value="Amino_oxidase"/>
</dbReference>
<sequence>MRTVVIGGGFGGIAAALRARAKGHTVTLLEKNDQLGGRARVFKSDGYTFDAGPTVITAPFLFDELFELFGKKRSDYVEFVPLNPWYQFYFSEDGTRFNYGGTVEDTLAEIAKFEPSDQENYLKLIEHSRKIYKVGFEDLADQPFHSFWTMLKQIPHLARLRSDRTVWQMVSRYLRNDKLRQAFSIQPLLVGGNPFDTTSIYGLIHYLEREFGIHFAMGGTGAIVVALTKLMVEEGIEVITEAEVIGFKQSGRQLDSVITANADNIAADYFIFNGDPLFLYKHLLPESYGSTQVKLKVEHSKRSMGLYVLFFGTKKQYSDVEHHTIWLGKRYQELLKEIFAERDLPQDFSLYLHRPTATDTSFAPEGCDSFYVLAPVPNLRGNIDWQVEEPKLRAKIIRALSETLLPDLEDNIETIFAMTPEDFQTDYLSVDGAGFSIAPKFTQSAWFRFHNRSEYFSNLLLAGAGTHPGAGMPGVLSSAKVVDRLLPEAATEV</sequence>
<evidence type="ECO:0000259" key="6">
    <source>
        <dbReference type="Pfam" id="PF01593"/>
    </source>
</evidence>
<evidence type="ECO:0000313" key="8">
    <source>
        <dbReference type="Proteomes" id="UP000287766"/>
    </source>
</evidence>
<dbReference type="InterPro" id="IPR036188">
    <property type="entry name" value="FAD/NAD-bd_sf"/>
</dbReference>
<evidence type="ECO:0000313" key="7">
    <source>
        <dbReference type="EMBL" id="RUO42044.1"/>
    </source>
</evidence>
<evidence type="ECO:0000256" key="1">
    <source>
        <dbReference type="ARBA" id="ARBA00004829"/>
    </source>
</evidence>
<dbReference type="InterPro" id="IPR014105">
    <property type="entry name" value="Carotenoid/retinoid_OxRdtase"/>
</dbReference>
<organism evidence="7 8">
    <name type="scientific">Pseudidiomarina aestuarii</name>
    <dbReference type="NCBI Taxonomy" id="624146"/>
    <lineage>
        <taxon>Bacteria</taxon>
        <taxon>Pseudomonadati</taxon>
        <taxon>Pseudomonadota</taxon>
        <taxon>Gammaproteobacteria</taxon>
        <taxon>Alteromonadales</taxon>
        <taxon>Idiomarinaceae</taxon>
        <taxon>Pseudidiomarina</taxon>
    </lineage>
</organism>